<sequence length="277" mass="31145">MTVPSDTIQIVISVLQIYGVVDSTGYYYRDYFDVVLVSLNMFRELAGNVSKILCLLMLVATFMSYTFPFTFQKVFHEKRRNYLYLGGVLFCAVQILYNNIQTMASIHTNLSDEIIAVWYLSVHVIGSTVFAIIITFYVLVIVVIVLYGRKQTNAGNTNLAQRRQLISVIVYATMPNILVVLDQISKAFQLARATLPMKSRTADNPVIVMGSIATLINRHASYARVVILTISTFVAFTSYRKALLAMIPERFKVLQGKSSATTQTLFTRQSSISNINV</sequence>
<evidence type="ECO:0000313" key="3">
    <source>
        <dbReference type="WBParaSite" id="L893_g10687.t1"/>
    </source>
</evidence>
<feature type="transmembrane region" description="Helical" evidence="1">
    <location>
        <begin position="82"/>
        <end position="100"/>
    </location>
</feature>
<accession>A0A1I7XXT8</accession>
<organism evidence="2 3">
    <name type="scientific">Steinernema glaseri</name>
    <dbReference type="NCBI Taxonomy" id="37863"/>
    <lineage>
        <taxon>Eukaryota</taxon>
        <taxon>Metazoa</taxon>
        <taxon>Ecdysozoa</taxon>
        <taxon>Nematoda</taxon>
        <taxon>Chromadorea</taxon>
        <taxon>Rhabditida</taxon>
        <taxon>Tylenchina</taxon>
        <taxon>Panagrolaimomorpha</taxon>
        <taxon>Strongyloidoidea</taxon>
        <taxon>Steinernematidae</taxon>
        <taxon>Steinernema</taxon>
    </lineage>
</organism>
<reference evidence="3" key="1">
    <citation type="submission" date="2016-11" db="UniProtKB">
        <authorList>
            <consortium name="WormBaseParasite"/>
        </authorList>
    </citation>
    <scope>IDENTIFICATION</scope>
</reference>
<keyword evidence="2" id="KW-1185">Reference proteome</keyword>
<feature type="transmembrane region" description="Helical" evidence="1">
    <location>
        <begin position="221"/>
        <end position="239"/>
    </location>
</feature>
<name>A0A1I7XXT8_9BILA</name>
<dbReference type="AlphaFoldDB" id="A0A1I7XXT8"/>
<keyword evidence="1" id="KW-1133">Transmembrane helix</keyword>
<evidence type="ECO:0000256" key="1">
    <source>
        <dbReference type="SAM" id="Phobius"/>
    </source>
</evidence>
<feature type="transmembrane region" description="Helical" evidence="1">
    <location>
        <begin position="7"/>
        <end position="28"/>
    </location>
</feature>
<evidence type="ECO:0000313" key="2">
    <source>
        <dbReference type="Proteomes" id="UP000095287"/>
    </source>
</evidence>
<proteinExistence type="predicted"/>
<keyword evidence="1" id="KW-0472">Membrane</keyword>
<keyword evidence="1" id="KW-0812">Transmembrane</keyword>
<dbReference type="Proteomes" id="UP000095287">
    <property type="component" value="Unplaced"/>
</dbReference>
<feature type="transmembrane region" description="Helical" evidence="1">
    <location>
        <begin position="48"/>
        <end position="70"/>
    </location>
</feature>
<protein>
    <submittedName>
        <fullName evidence="3">G protein-coupled receptor</fullName>
    </submittedName>
</protein>
<dbReference type="WBParaSite" id="L893_g10687.t1">
    <property type="protein sequence ID" value="L893_g10687.t1"/>
    <property type="gene ID" value="L893_g10687"/>
</dbReference>
<feature type="transmembrane region" description="Helical" evidence="1">
    <location>
        <begin position="120"/>
        <end position="147"/>
    </location>
</feature>